<dbReference type="PANTHER" id="PTHR46394">
    <property type="entry name" value="ANNEXIN"/>
    <property type="match status" value="1"/>
</dbReference>
<dbReference type="RefSeq" id="WP_134054617.1">
    <property type="nucleotide sequence ID" value="NZ_AP022586.1"/>
</dbReference>
<dbReference type="InterPro" id="IPR016035">
    <property type="entry name" value="Acyl_Trfase/lysoPLipase"/>
</dbReference>
<feature type="short sequence motif" description="GXGXXG" evidence="2">
    <location>
        <begin position="10"/>
        <end position="15"/>
    </location>
</feature>
<dbReference type="Pfam" id="PF01734">
    <property type="entry name" value="Patatin"/>
    <property type="match status" value="1"/>
</dbReference>
<gene>
    <name evidence="4" type="ORF">MLIT_33400</name>
</gene>
<dbReference type="GO" id="GO:0016042">
    <property type="term" value="P:lipid catabolic process"/>
    <property type="evidence" value="ECO:0007669"/>
    <property type="project" value="UniProtKB-UniRule"/>
</dbReference>
<dbReference type="Proteomes" id="UP000466607">
    <property type="component" value="Chromosome"/>
</dbReference>
<evidence type="ECO:0000313" key="4">
    <source>
        <dbReference type="EMBL" id="BBY17748.1"/>
    </source>
</evidence>
<dbReference type="InterPro" id="IPR052580">
    <property type="entry name" value="Lipid_Hydrolase"/>
</dbReference>
<feature type="short sequence motif" description="GXSXG" evidence="2">
    <location>
        <begin position="37"/>
        <end position="41"/>
    </location>
</feature>
<reference evidence="4 5" key="1">
    <citation type="journal article" date="2019" name="Emerg. Microbes Infect.">
        <title>Comprehensive subspecies identification of 175 nontuberculous mycobacteria species based on 7547 genomic profiles.</title>
        <authorList>
            <person name="Matsumoto Y."/>
            <person name="Kinjo T."/>
            <person name="Motooka D."/>
            <person name="Nabeya D."/>
            <person name="Jung N."/>
            <person name="Uechi K."/>
            <person name="Horii T."/>
            <person name="Iida T."/>
            <person name="Fujita J."/>
            <person name="Nakamura S."/>
        </authorList>
    </citation>
    <scope>NUCLEOTIDE SEQUENCE [LARGE SCALE GENOMIC DNA]</scope>
    <source>
        <strain evidence="4 5">JCM 17423</strain>
    </source>
</reference>
<dbReference type="AlphaFoldDB" id="A0AAD1IU33"/>
<evidence type="ECO:0000259" key="3">
    <source>
        <dbReference type="PROSITE" id="PS51635"/>
    </source>
</evidence>
<dbReference type="PANTHER" id="PTHR46394:SF1">
    <property type="entry name" value="PNPLA DOMAIN-CONTAINING PROTEIN"/>
    <property type="match status" value="1"/>
</dbReference>
<sequence length="320" mass="34370">MNRADLVCEGGGVRGIGLVGAVHALAAAGYEFPRVAGSSAGAVVASLIAGLQAAGEPLSRLDELAREIDYSKFADPTLLTRIPVVGPALSLAAKNGLYRGEYLENLLTELLGGLGVRTFGDLRTGEDPQRNAWSLVVTASDLSRRRLVRIPWDLPNYGVDPDEFPVARAVRASSAVPFAFEPVEVSGATWVDGGLLSNFPVQLFDSSDDQPRWPTFGIRLSAPVGRVPTHEIRGPLSLAFGALETLISDQDAAYIDDRCTVARTIFVPTDSVGTLDFNISAEERDALYQRGLRAAEEFLRTWDYPAYLHSCRGGPAPTEV</sequence>
<keyword evidence="5" id="KW-1185">Reference proteome</keyword>
<feature type="domain" description="PNPLA" evidence="3">
    <location>
        <begin position="6"/>
        <end position="205"/>
    </location>
</feature>
<keyword evidence="2" id="KW-0378">Hydrolase</keyword>
<dbReference type="GO" id="GO:0016787">
    <property type="term" value="F:hydrolase activity"/>
    <property type="evidence" value="ECO:0007669"/>
    <property type="project" value="UniProtKB-UniRule"/>
</dbReference>
<dbReference type="PROSITE" id="PS51635">
    <property type="entry name" value="PNPLA"/>
    <property type="match status" value="1"/>
</dbReference>
<evidence type="ECO:0000256" key="1">
    <source>
        <dbReference type="ARBA" id="ARBA00023098"/>
    </source>
</evidence>
<dbReference type="SUPFAM" id="SSF52151">
    <property type="entry name" value="FabD/lysophospholipase-like"/>
    <property type="match status" value="1"/>
</dbReference>
<name>A0AAD1IU33_9MYCO</name>
<evidence type="ECO:0000256" key="2">
    <source>
        <dbReference type="PROSITE-ProRule" id="PRU01161"/>
    </source>
</evidence>
<dbReference type="EMBL" id="AP022586">
    <property type="protein sequence ID" value="BBY17748.1"/>
    <property type="molecule type" value="Genomic_DNA"/>
</dbReference>
<protein>
    <submittedName>
        <fullName evidence="4">Membrane protein</fullName>
    </submittedName>
</protein>
<evidence type="ECO:0000313" key="5">
    <source>
        <dbReference type="Proteomes" id="UP000466607"/>
    </source>
</evidence>
<organism evidence="4 5">
    <name type="scientific">Mycolicibacterium litorale</name>
    <dbReference type="NCBI Taxonomy" id="758802"/>
    <lineage>
        <taxon>Bacteria</taxon>
        <taxon>Bacillati</taxon>
        <taxon>Actinomycetota</taxon>
        <taxon>Actinomycetes</taxon>
        <taxon>Mycobacteriales</taxon>
        <taxon>Mycobacteriaceae</taxon>
        <taxon>Mycolicibacterium</taxon>
    </lineage>
</organism>
<dbReference type="CDD" id="cd07207">
    <property type="entry name" value="Pat_ExoU_VipD_like"/>
    <property type="match status" value="1"/>
</dbReference>
<proteinExistence type="predicted"/>
<dbReference type="Gene3D" id="3.40.1090.10">
    <property type="entry name" value="Cytosolic phospholipase A2 catalytic domain"/>
    <property type="match status" value="2"/>
</dbReference>
<accession>A0AAD1IU33</accession>
<feature type="short sequence motif" description="DGA/G" evidence="2">
    <location>
        <begin position="192"/>
        <end position="194"/>
    </location>
</feature>
<feature type="active site" description="Nucleophile" evidence="2">
    <location>
        <position position="39"/>
    </location>
</feature>
<dbReference type="InterPro" id="IPR002641">
    <property type="entry name" value="PNPLA_dom"/>
</dbReference>
<feature type="active site" description="Proton acceptor" evidence="2">
    <location>
        <position position="192"/>
    </location>
</feature>
<keyword evidence="1 2" id="KW-0443">Lipid metabolism</keyword>
<keyword evidence="2" id="KW-0442">Lipid degradation</keyword>